<accession>A0AAN8ZX31</accession>
<dbReference type="SMART" id="SM00369">
    <property type="entry name" value="LRR_TYP"/>
    <property type="match status" value="10"/>
</dbReference>
<dbReference type="FunFam" id="2.60.40.10:FF:000107">
    <property type="entry name" value="Myosin, light chain kinase a"/>
    <property type="match status" value="1"/>
</dbReference>
<dbReference type="AlphaFoldDB" id="A0AAN8ZX31"/>
<reference evidence="10 11" key="1">
    <citation type="submission" date="2023-11" db="EMBL/GenBank/DDBJ databases">
        <title>Halocaridina rubra genome assembly.</title>
        <authorList>
            <person name="Smith C."/>
        </authorList>
    </citation>
    <scope>NUCLEOTIDE SEQUENCE [LARGE SCALE GENOMIC DNA]</scope>
    <source>
        <strain evidence="10">EP-1</strain>
        <tissue evidence="10">Whole</tissue>
    </source>
</reference>
<gene>
    <name evidence="10" type="primary">LRIG3</name>
    <name evidence="10" type="ORF">SK128_008155</name>
</gene>
<dbReference type="SMART" id="SM00365">
    <property type="entry name" value="LRR_SD22"/>
    <property type="match status" value="5"/>
</dbReference>
<evidence type="ECO:0000256" key="7">
    <source>
        <dbReference type="SAM" id="MobiDB-lite"/>
    </source>
</evidence>
<name>A0AAN8ZX31_HALRR</name>
<keyword evidence="11" id="KW-1185">Reference proteome</keyword>
<evidence type="ECO:0000256" key="8">
    <source>
        <dbReference type="SAM" id="Phobius"/>
    </source>
</evidence>
<dbReference type="PANTHER" id="PTHR45842">
    <property type="entry name" value="SYNAPTIC ADHESION-LIKE MOLECULE SALM"/>
    <property type="match status" value="1"/>
</dbReference>
<dbReference type="SMART" id="SM00408">
    <property type="entry name" value="IGc2"/>
    <property type="match status" value="3"/>
</dbReference>
<keyword evidence="2" id="KW-0732">Signal</keyword>
<evidence type="ECO:0000256" key="6">
    <source>
        <dbReference type="ARBA" id="ARBA00023319"/>
    </source>
</evidence>
<keyword evidence="4" id="KW-1015">Disulfide bond</keyword>
<evidence type="ECO:0000256" key="2">
    <source>
        <dbReference type="ARBA" id="ARBA00022729"/>
    </source>
</evidence>
<dbReference type="InterPro" id="IPR036179">
    <property type="entry name" value="Ig-like_dom_sf"/>
</dbReference>
<proteinExistence type="predicted"/>
<dbReference type="SUPFAM" id="SSF48726">
    <property type="entry name" value="Immunoglobulin"/>
    <property type="match status" value="3"/>
</dbReference>
<feature type="region of interest" description="Disordered" evidence="7">
    <location>
        <begin position="706"/>
        <end position="737"/>
    </location>
</feature>
<dbReference type="SMART" id="SM00082">
    <property type="entry name" value="LRRCT"/>
    <property type="match status" value="1"/>
</dbReference>
<keyword evidence="8" id="KW-0812">Transmembrane</keyword>
<keyword evidence="5" id="KW-0325">Glycoprotein</keyword>
<dbReference type="SUPFAM" id="SSF52058">
    <property type="entry name" value="L domain-like"/>
    <property type="match status" value="1"/>
</dbReference>
<dbReference type="InterPro" id="IPR013098">
    <property type="entry name" value="Ig_I-set"/>
</dbReference>
<dbReference type="PROSITE" id="PS50835">
    <property type="entry name" value="IG_LIKE"/>
    <property type="match status" value="3"/>
</dbReference>
<evidence type="ECO:0000259" key="9">
    <source>
        <dbReference type="PROSITE" id="PS50835"/>
    </source>
</evidence>
<dbReference type="Proteomes" id="UP001381693">
    <property type="component" value="Unassembled WGS sequence"/>
</dbReference>
<keyword evidence="1" id="KW-0433">Leucine-rich repeat</keyword>
<feature type="domain" description="Ig-like" evidence="9">
    <location>
        <begin position="332"/>
        <end position="435"/>
    </location>
</feature>
<dbReference type="Pfam" id="PF01463">
    <property type="entry name" value="LRRCT"/>
    <property type="match status" value="1"/>
</dbReference>
<dbReference type="Pfam" id="PF13927">
    <property type="entry name" value="Ig_3"/>
    <property type="match status" value="1"/>
</dbReference>
<dbReference type="Gene3D" id="2.60.40.10">
    <property type="entry name" value="Immunoglobulins"/>
    <property type="match status" value="3"/>
</dbReference>
<sequence length="875" mass="96268">NLSRNKIKRLDSRSFKSLSSLVELKLSRNLLTSSTFNRSAPVFSNLTNLMSLDLNGNRIHSLPGLMFEHLKRLRELKLRRNQITTFSDGAFYGLEAMEKLLLDHNNITTVQKGWLFGLRSLKLLSVSHNQIDSIRPGAWEPTELLDTIDLGHNRLVSLRVGTFRSLRKLTKLTLGHNLLAHIENNTFAPTPSLKLLDLSNNQLRWSIEDNSGAFNSLNSLESLSLAYNGIETVHVKTFAPLESVVTLDLRGNQLRTLPHNPFAKLKHLSTIHMNTSNLVCDCYLSWFPKWLTGVNFNSSTMRALCNYPPSLKDHPVASVSDADFSCESSPRPIISHFPKDDIALRGENITLACVAQASTEGDQPKFFWRKNNELLVNFEVETLVSVIGGDGKGGAIHNVTSLLKLKNVTDEDSGDYQCVVRNRFGSSYSQRANLRVHVFPYFTKKPQSVVVQVGNVAKLECAVAGSPPPDMTLLKDGGDDFPAARERRIHAYPNENVFYIKPVQPHDQGKYTCKATNEAGTATTNASITVRQTPEFAKPLQDRVARLGDNAVLECQGTGQPSPKLSWIKNGVTLEEGGRYVLVQDSQYLLILETQMDDAGTYVCELTNILGTVRGHVNLSIKRDITASSTTTGIVMMAVVCCVVITSLVWVVIIYQTRKRAQTAALGPPGGYPVENGVGRYPSHLSAHPHLPPDLVHSFTPLLTNPQDAYPTTAPDSGSEHSSGKDSGTGDSAQRSNEDLLPIELTRAGLRRSLIVCADPGSATVLRGVSTVNVGPNGEILGCEDQIGRPRLSTFSSNRMSSGGYSPNHYTATLRYGSNSRLVPVPTPVTPAATLPRSRPLLHHHGSFRKPNVTAIENPQYYAHKVIVPQTNRRS</sequence>
<dbReference type="InterPro" id="IPR001611">
    <property type="entry name" value="Leu-rich_rpt"/>
</dbReference>
<keyword evidence="6" id="KW-0393">Immunoglobulin domain</keyword>
<dbReference type="Pfam" id="PF07679">
    <property type="entry name" value="I-set"/>
    <property type="match status" value="2"/>
</dbReference>
<dbReference type="InterPro" id="IPR003591">
    <property type="entry name" value="Leu-rich_rpt_typical-subtyp"/>
</dbReference>
<comment type="caution">
    <text evidence="10">The sequence shown here is derived from an EMBL/GenBank/DDBJ whole genome shotgun (WGS) entry which is preliminary data.</text>
</comment>
<feature type="compositionally biased region" description="Polar residues" evidence="7">
    <location>
        <begin position="725"/>
        <end position="735"/>
    </location>
</feature>
<dbReference type="PROSITE" id="PS51450">
    <property type="entry name" value="LRR"/>
    <property type="match status" value="2"/>
</dbReference>
<dbReference type="InterPro" id="IPR032675">
    <property type="entry name" value="LRR_dom_sf"/>
</dbReference>
<dbReference type="SMART" id="SM00409">
    <property type="entry name" value="IG"/>
    <property type="match status" value="3"/>
</dbReference>
<evidence type="ECO:0000313" key="10">
    <source>
        <dbReference type="EMBL" id="KAK7071976.1"/>
    </source>
</evidence>
<keyword evidence="3" id="KW-0677">Repeat</keyword>
<dbReference type="FunFam" id="2.60.40.10:FF:000032">
    <property type="entry name" value="palladin isoform X1"/>
    <property type="match status" value="1"/>
</dbReference>
<dbReference type="InterPro" id="IPR000483">
    <property type="entry name" value="Cys-rich_flank_reg_C"/>
</dbReference>
<protein>
    <submittedName>
        <fullName evidence="10">Leucine-rich repeats and immunoglobulin-like domain protein</fullName>
    </submittedName>
</protein>
<keyword evidence="8" id="KW-0472">Membrane</keyword>
<feature type="domain" description="Ig-like" evidence="9">
    <location>
        <begin position="440"/>
        <end position="529"/>
    </location>
</feature>
<dbReference type="FunFam" id="3.80.10.10:FF:001164">
    <property type="entry name" value="GH01279p"/>
    <property type="match status" value="1"/>
</dbReference>
<evidence type="ECO:0000256" key="1">
    <source>
        <dbReference type="ARBA" id="ARBA00022614"/>
    </source>
</evidence>
<dbReference type="InterPro" id="IPR007110">
    <property type="entry name" value="Ig-like_dom"/>
</dbReference>
<dbReference type="Gene3D" id="3.80.10.10">
    <property type="entry name" value="Ribonuclease Inhibitor"/>
    <property type="match status" value="3"/>
</dbReference>
<feature type="non-terminal residue" evidence="10">
    <location>
        <position position="1"/>
    </location>
</feature>
<feature type="transmembrane region" description="Helical" evidence="8">
    <location>
        <begin position="633"/>
        <end position="655"/>
    </location>
</feature>
<organism evidence="10 11">
    <name type="scientific">Halocaridina rubra</name>
    <name type="common">Hawaiian red shrimp</name>
    <dbReference type="NCBI Taxonomy" id="373956"/>
    <lineage>
        <taxon>Eukaryota</taxon>
        <taxon>Metazoa</taxon>
        <taxon>Ecdysozoa</taxon>
        <taxon>Arthropoda</taxon>
        <taxon>Crustacea</taxon>
        <taxon>Multicrustacea</taxon>
        <taxon>Malacostraca</taxon>
        <taxon>Eumalacostraca</taxon>
        <taxon>Eucarida</taxon>
        <taxon>Decapoda</taxon>
        <taxon>Pleocyemata</taxon>
        <taxon>Caridea</taxon>
        <taxon>Atyoidea</taxon>
        <taxon>Atyidae</taxon>
        <taxon>Halocaridina</taxon>
    </lineage>
</organism>
<dbReference type="InterPro" id="IPR003599">
    <property type="entry name" value="Ig_sub"/>
</dbReference>
<evidence type="ECO:0000256" key="5">
    <source>
        <dbReference type="ARBA" id="ARBA00023180"/>
    </source>
</evidence>
<dbReference type="InterPro" id="IPR050467">
    <property type="entry name" value="LRFN"/>
</dbReference>
<evidence type="ECO:0000256" key="4">
    <source>
        <dbReference type="ARBA" id="ARBA00023157"/>
    </source>
</evidence>
<dbReference type="Pfam" id="PF13855">
    <property type="entry name" value="LRR_8"/>
    <property type="match status" value="3"/>
</dbReference>
<feature type="domain" description="Ig-like" evidence="9">
    <location>
        <begin position="534"/>
        <end position="626"/>
    </location>
</feature>
<dbReference type="EMBL" id="JAXCGZ010013769">
    <property type="protein sequence ID" value="KAK7071976.1"/>
    <property type="molecule type" value="Genomic_DNA"/>
</dbReference>
<keyword evidence="8" id="KW-1133">Transmembrane helix</keyword>
<dbReference type="InterPro" id="IPR013783">
    <property type="entry name" value="Ig-like_fold"/>
</dbReference>
<evidence type="ECO:0000256" key="3">
    <source>
        <dbReference type="ARBA" id="ARBA00022737"/>
    </source>
</evidence>
<dbReference type="InterPro" id="IPR003598">
    <property type="entry name" value="Ig_sub2"/>
</dbReference>
<evidence type="ECO:0000313" key="11">
    <source>
        <dbReference type="Proteomes" id="UP001381693"/>
    </source>
</evidence>